<gene>
    <name evidence="1" type="ORF">LTRI10_LOCUS51566</name>
</gene>
<organism evidence="1 2">
    <name type="scientific">Linum trigynum</name>
    <dbReference type="NCBI Taxonomy" id="586398"/>
    <lineage>
        <taxon>Eukaryota</taxon>
        <taxon>Viridiplantae</taxon>
        <taxon>Streptophyta</taxon>
        <taxon>Embryophyta</taxon>
        <taxon>Tracheophyta</taxon>
        <taxon>Spermatophyta</taxon>
        <taxon>Magnoliopsida</taxon>
        <taxon>eudicotyledons</taxon>
        <taxon>Gunneridae</taxon>
        <taxon>Pentapetalae</taxon>
        <taxon>rosids</taxon>
        <taxon>fabids</taxon>
        <taxon>Malpighiales</taxon>
        <taxon>Linaceae</taxon>
        <taxon>Linum</taxon>
    </lineage>
</organism>
<dbReference type="Proteomes" id="UP001497516">
    <property type="component" value="Chromosome 9"/>
</dbReference>
<name>A0AAV2GQZ6_9ROSI</name>
<proteinExistence type="predicted"/>
<keyword evidence="2" id="KW-1185">Reference proteome</keyword>
<sequence>MLAWRITARCCGWWRRGPACRQLLKPMHARLVVSIVRLVGSIVRLVVSIVKNIARLVVSIIMGNASRTCNRGTNGGIVHVINRFFIGHNSKKLVREGLVVHGMHVRERARARSFGRQRKSCTRCLENKGKNPLDEVNIT</sequence>
<dbReference type="AlphaFoldDB" id="A0AAV2GQZ6"/>
<evidence type="ECO:0000313" key="1">
    <source>
        <dbReference type="EMBL" id="CAL1412258.1"/>
    </source>
</evidence>
<reference evidence="1 2" key="1">
    <citation type="submission" date="2024-04" db="EMBL/GenBank/DDBJ databases">
        <authorList>
            <person name="Fracassetti M."/>
        </authorList>
    </citation>
    <scope>NUCLEOTIDE SEQUENCE [LARGE SCALE GENOMIC DNA]</scope>
</reference>
<accession>A0AAV2GQZ6</accession>
<evidence type="ECO:0008006" key="3">
    <source>
        <dbReference type="Google" id="ProtNLM"/>
    </source>
</evidence>
<evidence type="ECO:0000313" key="2">
    <source>
        <dbReference type="Proteomes" id="UP001497516"/>
    </source>
</evidence>
<dbReference type="EMBL" id="OZ034822">
    <property type="protein sequence ID" value="CAL1412258.1"/>
    <property type="molecule type" value="Genomic_DNA"/>
</dbReference>
<protein>
    <recommendedName>
        <fullName evidence="3">Secreted protein</fullName>
    </recommendedName>
</protein>